<feature type="domain" description="SAF" evidence="2">
    <location>
        <begin position="47"/>
        <end position="109"/>
    </location>
</feature>
<dbReference type="PROSITE" id="PS51257">
    <property type="entry name" value="PROKAR_LIPOPROTEIN"/>
    <property type="match status" value="1"/>
</dbReference>
<dbReference type="Pfam" id="PF08666">
    <property type="entry name" value="SAF"/>
    <property type="match status" value="1"/>
</dbReference>
<comment type="caution">
    <text evidence="3">The sequence shown here is derived from an EMBL/GenBank/DDBJ whole genome shotgun (WGS) entry which is preliminary data.</text>
</comment>
<feature type="signal peptide" evidence="1">
    <location>
        <begin position="1"/>
        <end position="39"/>
    </location>
</feature>
<reference evidence="3 4" key="1">
    <citation type="submission" date="2018-06" db="EMBL/GenBank/DDBJ databases">
        <title>Freshwater and sediment microbial communities from various areas in North America, analyzing microbe dynamics in response to fracking.</title>
        <authorList>
            <person name="Lamendella R."/>
        </authorList>
    </citation>
    <scope>NUCLEOTIDE SEQUENCE [LARGE SCALE GENOMIC DNA]</scope>
    <source>
        <strain evidence="3 4">3b_TX</strain>
    </source>
</reference>
<dbReference type="EMBL" id="QNSB01000004">
    <property type="protein sequence ID" value="RBP72134.1"/>
    <property type="molecule type" value="Genomic_DNA"/>
</dbReference>
<evidence type="ECO:0000313" key="4">
    <source>
        <dbReference type="Proteomes" id="UP000253509"/>
    </source>
</evidence>
<name>A0A366IJ37_9MICO</name>
<dbReference type="RefSeq" id="WP_113903688.1">
    <property type="nucleotide sequence ID" value="NZ_QNSB01000004.1"/>
</dbReference>
<accession>A0A366IJ37</accession>
<evidence type="ECO:0000256" key="1">
    <source>
        <dbReference type="SAM" id="SignalP"/>
    </source>
</evidence>
<dbReference type="SMART" id="SM00858">
    <property type="entry name" value="SAF"/>
    <property type="match status" value="1"/>
</dbReference>
<dbReference type="AlphaFoldDB" id="A0A366IJ37"/>
<organism evidence="3 4">
    <name type="scientific">Brevibacterium celere</name>
    <dbReference type="NCBI Taxonomy" id="225845"/>
    <lineage>
        <taxon>Bacteria</taxon>
        <taxon>Bacillati</taxon>
        <taxon>Actinomycetota</taxon>
        <taxon>Actinomycetes</taxon>
        <taxon>Micrococcales</taxon>
        <taxon>Brevibacteriaceae</taxon>
        <taxon>Brevibacterium</taxon>
    </lineage>
</organism>
<gene>
    <name evidence="3" type="ORF">DFO65_10489</name>
</gene>
<evidence type="ECO:0000259" key="2">
    <source>
        <dbReference type="SMART" id="SM00858"/>
    </source>
</evidence>
<protein>
    <submittedName>
        <fullName evidence="3">SAF domain-containing protein</fullName>
    </submittedName>
</protein>
<proteinExistence type="predicted"/>
<keyword evidence="4" id="KW-1185">Reference proteome</keyword>
<feature type="chain" id="PRO_5039054780" evidence="1">
    <location>
        <begin position="40"/>
        <end position="207"/>
    </location>
</feature>
<sequence length="207" mass="21577">MGIVQRIRNLPWPPSPRVRPRRLLAALCLATACAITVWALTPAQGGSPVVVADEDLPPGTELSDDDLVVVDYPAGLVPDKAFASISEATDKRTSAGLSKGSPVTRSAVLDQQALPAGSTDLIMPVRLTDDASAGLLQPGQRIRLFSSLPEGGSEVVVEEVTIAQVMAEEDGLTGGSGRLVSVILSSEDAGRIAEFTGLPISFAILPR</sequence>
<dbReference type="CDD" id="cd11614">
    <property type="entry name" value="SAF_CpaB_FlgA_like"/>
    <property type="match status" value="1"/>
</dbReference>
<dbReference type="InterPro" id="IPR013974">
    <property type="entry name" value="SAF"/>
</dbReference>
<keyword evidence="1" id="KW-0732">Signal</keyword>
<evidence type="ECO:0000313" key="3">
    <source>
        <dbReference type="EMBL" id="RBP72134.1"/>
    </source>
</evidence>
<dbReference type="Proteomes" id="UP000253509">
    <property type="component" value="Unassembled WGS sequence"/>
</dbReference>